<dbReference type="InterPro" id="IPR001810">
    <property type="entry name" value="F-box_dom"/>
</dbReference>
<dbReference type="InterPro" id="IPR032675">
    <property type="entry name" value="LRR_dom_sf"/>
</dbReference>
<dbReference type="PROSITE" id="PS50181">
    <property type="entry name" value="FBOX"/>
    <property type="match status" value="1"/>
</dbReference>
<reference evidence="2 3" key="1">
    <citation type="journal article" date="2022" name="Plant J.">
        <title>Strategies of tolerance reflected in two North American maple genomes.</title>
        <authorList>
            <person name="McEvoy S.L."/>
            <person name="Sezen U.U."/>
            <person name="Trouern-Trend A."/>
            <person name="McMahon S.M."/>
            <person name="Schaberg P.G."/>
            <person name="Yang J."/>
            <person name="Wegrzyn J.L."/>
            <person name="Swenson N.G."/>
        </authorList>
    </citation>
    <scope>NUCLEOTIDE SEQUENCE [LARGE SCALE GENOMIC DNA]</scope>
    <source>
        <strain evidence="2">91603</strain>
    </source>
</reference>
<dbReference type="InterPro" id="IPR036047">
    <property type="entry name" value="F-box-like_dom_sf"/>
</dbReference>
<accession>A0AAD5JUI2</accession>
<feature type="domain" description="F-box" evidence="1">
    <location>
        <begin position="1"/>
        <end position="31"/>
    </location>
</feature>
<evidence type="ECO:0000313" key="2">
    <source>
        <dbReference type="EMBL" id="KAI9199072.1"/>
    </source>
</evidence>
<gene>
    <name evidence="2" type="ORF">LWI28_026846</name>
</gene>
<protein>
    <recommendedName>
        <fullName evidence="1">F-box domain-containing protein</fullName>
    </recommendedName>
</protein>
<keyword evidence="3" id="KW-1185">Reference proteome</keyword>
<dbReference type="CDD" id="cd22160">
    <property type="entry name" value="F-box_AtFBL13-like"/>
    <property type="match status" value="1"/>
</dbReference>
<comment type="caution">
    <text evidence="2">The sequence shown here is derived from an EMBL/GenBank/DDBJ whole genome shotgun (WGS) entry which is preliminary data.</text>
</comment>
<dbReference type="InterPro" id="IPR055411">
    <property type="entry name" value="LRR_FXL15/At3g58940/PEG3-like"/>
</dbReference>
<dbReference type="Pfam" id="PF00646">
    <property type="entry name" value="F-box"/>
    <property type="match status" value="1"/>
</dbReference>
<evidence type="ECO:0000259" key="1">
    <source>
        <dbReference type="PROSITE" id="PS50181"/>
    </source>
</evidence>
<dbReference type="InterPro" id="IPR053781">
    <property type="entry name" value="F-box_AtFBL13-like"/>
</dbReference>
<dbReference type="SMART" id="SM00256">
    <property type="entry name" value="FBOX"/>
    <property type="match status" value="1"/>
</dbReference>
<organism evidence="2 3">
    <name type="scientific">Acer negundo</name>
    <name type="common">Box elder</name>
    <dbReference type="NCBI Taxonomy" id="4023"/>
    <lineage>
        <taxon>Eukaryota</taxon>
        <taxon>Viridiplantae</taxon>
        <taxon>Streptophyta</taxon>
        <taxon>Embryophyta</taxon>
        <taxon>Tracheophyta</taxon>
        <taxon>Spermatophyta</taxon>
        <taxon>Magnoliopsida</taxon>
        <taxon>eudicotyledons</taxon>
        <taxon>Gunneridae</taxon>
        <taxon>Pentapetalae</taxon>
        <taxon>rosids</taxon>
        <taxon>malvids</taxon>
        <taxon>Sapindales</taxon>
        <taxon>Sapindaceae</taxon>
        <taxon>Hippocastanoideae</taxon>
        <taxon>Acereae</taxon>
        <taxon>Acer</taxon>
    </lineage>
</organism>
<dbReference type="InterPro" id="IPR050232">
    <property type="entry name" value="FBL13/AtMIF1-like"/>
</dbReference>
<dbReference type="PANTHER" id="PTHR31900:SF34">
    <property type="entry name" value="EMB|CAB62440.1-RELATED"/>
    <property type="match status" value="1"/>
</dbReference>
<dbReference type="PANTHER" id="PTHR31900">
    <property type="entry name" value="F-BOX/RNI SUPERFAMILY PROTEIN-RELATED"/>
    <property type="match status" value="1"/>
</dbReference>
<evidence type="ECO:0000313" key="3">
    <source>
        <dbReference type="Proteomes" id="UP001064489"/>
    </source>
</evidence>
<dbReference type="SUPFAM" id="SSF52047">
    <property type="entry name" value="RNI-like"/>
    <property type="match status" value="1"/>
</dbReference>
<dbReference type="Gene3D" id="3.80.10.10">
    <property type="entry name" value="Ribonuclease Inhibitor"/>
    <property type="match status" value="1"/>
</dbReference>
<dbReference type="EMBL" id="JAJSOW010000002">
    <property type="protein sequence ID" value="KAI9199072.1"/>
    <property type="molecule type" value="Genomic_DNA"/>
</dbReference>
<name>A0AAD5JUI2_ACENE</name>
<dbReference type="Proteomes" id="UP001064489">
    <property type="component" value="Chromosome 13"/>
</dbReference>
<dbReference type="Pfam" id="PF24758">
    <property type="entry name" value="LRR_At5g56370"/>
    <property type="match status" value="1"/>
</dbReference>
<dbReference type="SUPFAM" id="SSF81383">
    <property type="entry name" value="F-box domain"/>
    <property type="match status" value="1"/>
</dbReference>
<sequence length="427" mass="49167">MPDDVLSHIISRLEAKDAFKTCVLSTRWKNVWTLIYNLCFRDGYGGNSGTMFVNFVEFVLHRCQSNNIQNFHLRTGYELQESDADRLTDLICFAVDARNVSSLTLKFNVEGENPMIRLPQSILTCKSLVKLSLGIWDFVLDIQDCAVCFPCLKFLSIYIYRPNSNSLQKLFRSCPTLEELKIKGWHDIGGNVLTFDITKPTLKKLKIDLSATVCSVLGETPFLNKVILDGKVDRRLLHGESLTKPVSEFFRAINSTRFLRLDIKIMSVLSRDLYGNLPSFPNLIYLHLGIGVFIGYALMVQFLNNSPNLEVLVLDKEDADSYRWDDIVLFEFELECVPSCMLLHLKEIYIFIGEDKNLQDLEVIKRLLGNSIVLERFSVNFYLSFGEHLQGLQDAILSYPMVSPICKIDFSDDRCWNTLWSKFYKYR</sequence>
<dbReference type="AlphaFoldDB" id="A0AAD5JUI2"/>
<proteinExistence type="predicted"/>